<evidence type="ECO:0000313" key="6">
    <source>
        <dbReference type="EMBL" id="NNU79171.1"/>
    </source>
</evidence>
<feature type="domain" description="NlpC/P60" evidence="5">
    <location>
        <begin position="156"/>
        <end position="277"/>
    </location>
</feature>
<comment type="caution">
    <text evidence="6">The sequence shown here is derived from an EMBL/GenBank/DDBJ whole genome shotgun (WGS) entry which is preliminary data.</text>
</comment>
<keyword evidence="7" id="KW-1185">Reference proteome</keyword>
<dbReference type="SUPFAM" id="SSF54001">
    <property type="entry name" value="Cysteine proteinases"/>
    <property type="match status" value="1"/>
</dbReference>
<dbReference type="InterPro" id="IPR051794">
    <property type="entry name" value="PG_Endopeptidase_C40"/>
</dbReference>
<keyword evidence="3" id="KW-0378">Hydrolase</keyword>
<name>A0A849KUA4_9RHOB</name>
<evidence type="ECO:0000259" key="5">
    <source>
        <dbReference type="PROSITE" id="PS51935"/>
    </source>
</evidence>
<dbReference type="InterPro" id="IPR000064">
    <property type="entry name" value="NLP_P60_dom"/>
</dbReference>
<sequence>MSDPRLTPARADLAAAHLRGVIDAPRYAEGRPMRVCVPVLGMTADPAGQGAFVTELVFGEEVTVYDEDRETGLAWAQVVADGYVGYVRAEGLEPAAAATHLIATRSAQLYTAPRLKLPPVLTLPHLARVTVVRTTEGYAQLDGGLWCPLPCLTGAATTGPDFVAIAERFLGAPYLWGGRSIFGLDCSALVQLSLSAAGTAAPRDSDQQEAALGNPVTGQWRRGDLVFWRGHVGIMLDEGRLIHANAHHMAVVIEPVADTIARVAGTPTGQVTSVRRL</sequence>
<protein>
    <submittedName>
        <fullName evidence="6">C40 family peptidase</fullName>
    </submittedName>
</protein>
<dbReference type="Proteomes" id="UP000572377">
    <property type="component" value="Unassembled WGS sequence"/>
</dbReference>
<dbReference type="Gene3D" id="3.90.1720.10">
    <property type="entry name" value="endopeptidase domain like (from Nostoc punctiforme)"/>
    <property type="match status" value="1"/>
</dbReference>
<accession>A0A849KUA4</accession>
<dbReference type="PANTHER" id="PTHR47359:SF3">
    <property type="entry name" value="NLP_P60 DOMAIN-CONTAINING PROTEIN-RELATED"/>
    <property type="match status" value="1"/>
</dbReference>
<dbReference type="GO" id="GO:0006508">
    <property type="term" value="P:proteolysis"/>
    <property type="evidence" value="ECO:0007669"/>
    <property type="project" value="UniProtKB-KW"/>
</dbReference>
<dbReference type="GO" id="GO:0008234">
    <property type="term" value="F:cysteine-type peptidase activity"/>
    <property type="evidence" value="ECO:0007669"/>
    <property type="project" value="UniProtKB-KW"/>
</dbReference>
<gene>
    <name evidence="6" type="ORF">HMH01_01855</name>
</gene>
<proteinExistence type="inferred from homology"/>
<dbReference type="PANTHER" id="PTHR47359">
    <property type="entry name" value="PEPTIDOGLYCAN DL-ENDOPEPTIDASE CWLO"/>
    <property type="match status" value="1"/>
</dbReference>
<dbReference type="AlphaFoldDB" id="A0A849KUA4"/>
<dbReference type="Pfam" id="PF00877">
    <property type="entry name" value="NLPC_P60"/>
    <property type="match status" value="1"/>
</dbReference>
<evidence type="ECO:0000256" key="1">
    <source>
        <dbReference type="ARBA" id="ARBA00007074"/>
    </source>
</evidence>
<dbReference type="InterPro" id="IPR038765">
    <property type="entry name" value="Papain-like_cys_pep_sf"/>
</dbReference>
<dbReference type="InterPro" id="IPR041382">
    <property type="entry name" value="SH3_16"/>
</dbReference>
<evidence type="ECO:0000256" key="3">
    <source>
        <dbReference type="ARBA" id="ARBA00022801"/>
    </source>
</evidence>
<keyword evidence="2" id="KW-0645">Protease</keyword>
<organism evidence="6 7">
    <name type="scientific">Halovulum dunhuangense</name>
    <dbReference type="NCBI Taxonomy" id="1505036"/>
    <lineage>
        <taxon>Bacteria</taxon>
        <taxon>Pseudomonadati</taxon>
        <taxon>Pseudomonadota</taxon>
        <taxon>Alphaproteobacteria</taxon>
        <taxon>Rhodobacterales</taxon>
        <taxon>Paracoccaceae</taxon>
        <taxon>Halovulum</taxon>
    </lineage>
</organism>
<evidence type="ECO:0000256" key="4">
    <source>
        <dbReference type="ARBA" id="ARBA00022807"/>
    </source>
</evidence>
<dbReference type="EMBL" id="JABFBC010000001">
    <property type="protein sequence ID" value="NNU79171.1"/>
    <property type="molecule type" value="Genomic_DNA"/>
</dbReference>
<evidence type="ECO:0000313" key="7">
    <source>
        <dbReference type="Proteomes" id="UP000572377"/>
    </source>
</evidence>
<reference evidence="6 7" key="1">
    <citation type="submission" date="2020-05" db="EMBL/GenBank/DDBJ databases">
        <title>Gimesia benthica sp. nov., a novel planctomycete isolated from a deep-sea water sample of the Northwest Indian Ocean.</title>
        <authorList>
            <person name="Wang J."/>
            <person name="Ruan C."/>
            <person name="Song L."/>
            <person name="Zhu Y."/>
            <person name="Li A."/>
            <person name="Zheng X."/>
            <person name="Wang L."/>
            <person name="Lu Z."/>
            <person name="Huang Y."/>
            <person name="Du W."/>
            <person name="Zhou Y."/>
            <person name="Huang L."/>
            <person name="Dai X."/>
        </authorList>
    </citation>
    <scope>NUCLEOTIDE SEQUENCE [LARGE SCALE GENOMIC DNA]</scope>
    <source>
        <strain evidence="6 7">YYQ-30</strain>
    </source>
</reference>
<dbReference type="PROSITE" id="PS51935">
    <property type="entry name" value="NLPC_P60"/>
    <property type="match status" value="1"/>
</dbReference>
<dbReference type="RefSeq" id="WP_171321916.1">
    <property type="nucleotide sequence ID" value="NZ_JABFBC010000001.1"/>
</dbReference>
<evidence type="ECO:0000256" key="2">
    <source>
        <dbReference type="ARBA" id="ARBA00022670"/>
    </source>
</evidence>
<comment type="similarity">
    <text evidence="1">Belongs to the peptidase C40 family.</text>
</comment>
<dbReference type="Gene3D" id="2.30.30.40">
    <property type="entry name" value="SH3 Domains"/>
    <property type="match status" value="1"/>
</dbReference>
<dbReference type="Pfam" id="PF18348">
    <property type="entry name" value="SH3_16"/>
    <property type="match status" value="1"/>
</dbReference>
<keyword evidence="4" id="KW-0788">Thiol protease</keyword>